<proteinExistence type="predicted"/>
<evidence type="ECO:0008006" key="3">
    <source>
        <dbReference type="Google" id="ProtNLM"/>
    </source>
</evidence>
<evidence type="ECO:0000313" key="2">
    <source>
        <dbReference type="Proteomes" id="UP001055911"/>
    </source>
</evidence>
<sequence length="443" mass="52091">MSGNNASSTKKGFNYQDVAAVFFMFNYIKELISINDEGIDDIDLILKDKTIFIQTKHSDKYPKASVANVFLQKTLVDLVNNYIDGHKFDEIFYISNLYYPLGNKGKEAGIKFIYSLNDNNLNDKWILRDYYNINSFNNLVDETLIKQIENARLKSKKYKKFKKLNDFLVKKEKQILKEKIISDPSVITSYEDICSRINLDFNFSSENINEEKVQKIYDNLKYFPKLNKFIGKEYKEFLKNEILKKMSVGRLYYEGDTNTQISEPISKIKEFLIAIGVDPSFSRKIFEKSYFYLNNSSENEYELIKKSDVIALVFVICFLEKNTFNDTNDFCKYCDEDEADVDEIEDLVLELEDNFISSIKYEEQILGLYEEYDNSITVNYSDQKNSIGSFICNNIEKLIDVLDLNDSEYESEKIKRIAKLITWKMIRKRKKLKRIEEIAKNDD</sequence>
<dbReference type="AlphaFoldDB" id="A0A9Q8ZU02"/>
<gene>
    <name evidence="1" type="ORF">M3M40_00840</name>
</gene>
<name>A0A9Q8ZU02_9LACO</name>
<accession>A0A9Q8ZU02</accession>
<keyword evidence="2" id="KW-1185">Reference proteome</keyword>
<dbReference type="EMBL" id="CP097119">
    <property type="protein sequence ID" value="USS89385.1"/>
    <property type="molecule type" value="Genomic_DNA"/>
</dbReference>
<dbReference type="RefSeq" id="WP_252766935.1">
    <property type="nucleotide sequence ID" value="NZ_CP097119.1"/>
</dbReference>
<evidence type="ECO:0000313" key="1">
    <source>
        <dbReference type="EMBL" id="USS89385.1"/>
    </source>
</evidence>
<dbReference type="Proteomes" id="UP001055911">
    <property type="component" value="Chromosome"/>
</dbReference>
<reference evidence="1" key="1">
    <citation type="submission" date="2022-05" db="EMBL/GenBank/DDBJ databases">
        <authorList>
            <person name="Oliphant S.A."/>
            <person name="Watson-Haigh N.S."/>
            <person name="Sumby K.M."/>
            <person name="Gardner J.M."/>
            <person name="Jiranek V."/>
        </authorList>
    </citation>
    <scope>NUCLEOTIDE SEQUENCE</scope>
    <source>
        <strain evidence="1">KI4_B1</strain>
    </source>
</reference>
<protein>
    <recommendedName>
        <fullName evidence="3">CD-NTase associated protein 4-like DNA endonuclease domain-containing protein</fullName>
    </recommendedName>
</protein>
<organism evidence="1 2">
    <name type="scientific">Fructilactobacillus cliffordii</name>
    <dbReference type="NCBI Taxonomy" id="2940299"/>
    <lineage>
        <taxon>Bacteria</taxon>
        <taxon>Bacillati</taxon>
        <taxon>Bacillota</taxon>
        <taxon>Bacilli</taxon>
        <taxon>Lactobacillales</taxon>
        <taxon>Lactobacillaceae</taxon>
        <taxon>Fructilactobacillus</taxon>
    </lineage>
</organism>